<proteinExistence type="predicted"/>
<dbReference type="AlphaFoldDB" id="A0A0F8WWT9"/>
<organism evidence="1">
    <name type="scientific">marine sediment metagenome</name>
    <dbReference type="NCBI Taxonomy" id="412755"/>
    <lineage>
        <taxon>unclassified sequences</taxon>
        <taxon>metagenomes</taxon>
        <taxon>ecological metagenomes</taxon>
    </lineage>
</organism>
<name>A0A0F8WWT9_9ZZZZ</name>
<dbReference type="EMBL" id="LAZR01066800">
    <property type="protein sequence ID" value="KKK52860.1"/>
    <property type="molecule type" value="Genomic_DNA"/>
</dbReference>
<protein>
    <submittedName>
        <fullName evidence="1">Uncharacterized protein</fullName>
    </submittedName>
</protein>
<gene>
    <name evidence="1" type="ORF">LCGC14_3100650</name>
</gene>
<reference evidence="1" key="1">
    <citation type="journal article" date="2015" name="Nature">
        <title>Complex archaea that bridge the gap between prokaryotes and eukaryotes.</title>
        <authorList>
            <person name="Spang A."/>
            <person name="Saw J.H."/>
            <person name="Jorgensen S.L."/>
            <person name="Zaremba-Niedzwiedzka K."/>
            <person name="Martijn J."/>
            <person name="Lind A.E."/>
            <person name="van Eijk R."/>
            <person name="Schleper C."/>
            <person name="Guy L."/>
            <person name="Ettema T.J."/>
        </authorList>
    </citation>
    <scope>NUCLEOTIDE SEQUENCE</scope>
</reference>
<accession>A0A0F8WWT9</accession>
<evidence type="ECO:0000313" key="1">
    <source>
        <dbReference type="EMBL" id="KKK52860.1"/>
    </source>
</evidence>
<sequence length="88" mass="10291">MKVTLSKTSPDRGGDIMSLARLLSTLKFMRDFHYPEDREWQVVLDLWIEYLEGIENHLLAANMGRVKEKSVFDLPFEKDFSERIGEAE</sequence>
<comment type="caution">
    <text evidence="1">The sequence shown here is derived from an EMBL/GenBank/DDBJ whole genome shotgun (WGS) entry which is preliminary data.</text>
</comment>